<dbReference type="AlphaFoldDB" id="A0A454CRH9"/>
<evidence type="ECO:0000313" key="1">
    <source>
        <dbReference type="EMBL" id="EKM29016.1"/>
    </source>
</evidence>
<protein>
    <submittedName>
        <fullName evidence="1">Rhs family domain protein</fullName>
    </submittedName>
</protein>
<accession>A0A454CRH9</accession>
<comment type="caution">
    <text evidence="1">The sequence shown here is derived from an EMBL/GenBank/DDBJ whole genome shotgun (WGS) entry which is preliminary data.</text>
</comment>
<organism evidence="1 2">
    <name type="scientific">Vibrio harveyi</name>
    <name type="common">Beneckea harveyi</name>
    <dbReference type="NCBI Taxonomy" id="669"/>
    <lineage>
        <taxon>Bacteria</taxon>
        <taxon>Pseudomonadati</taxon>
        <taxon>Pseudomonadota</taxon>
        <taxon>Gammaproteobacteria</taxon>
        <taxon>Vibrionales</taxon>
        <taxon>Vibrionaceae</taxon>
        <taxon>Vibrio</taxon>
    </lineage>
</organism>
<gene>
    <name evidence="1" type="ORF">VCHENC02_5137</name>
</gene>
<feature type="non-terminal residue" evidence="1">
    <location>
        <position position="47"/>
    </location>
</feature>
<evidence type="ECO:0000313" key="2">
    <source>
        <dbReference type="Proteomes" id="UP000008367"/>
    </source>
</evidence>
<dbReference type="EMBL" id="AJSR01002279">
    <property type="protein sequence ID" value="EKM29016.1"/>
    <property type="molecule type" value="Genomic_DNA"/>
</dbReference>
<dbReference type="Proteomes" id="UP000008367">
    <property type="component" value="Unassembled WGS sequence"/>
</dbReference>
<sequence>MKRQIWTGFERKYHYNAQHLLSLIVDSEKGALHYRYDELGQLERVKT</sequence>
<reference evidence="1 2" key="1">
    <citation type="submission" date="2012-10" db="EMBL/GenBank/DDBJ databases">
        <title>Genome sequence of Vibrio Cholerae HENC-02.</title>
        <authorList>
            <person name="Eppinger M."/>
            <person name="Hasan N.A."/>
            <person name="Sengamalay N."/>
            <person name="Hine E."/>
            <person name="Su Q."/>
            <person name="Daugherty S.C."/>
            <person name="Young S."/>
            <person name="Sadzewicz L."/>
            <person name="Tallon L."/>
            <person name="Cebula T.A."/>
            <person name="Ravel J."/>
            <person name="Colwell R.R."/>
        </authorList>
    </citation>
    <scope>NUCLEOTIDE SEQUENCE [LARGE SCALE GENOMIC DNA]</scope>
    <source>
        <strain evidence="1 2">HENC-02</strain>
    </source>
</reference>
<name>A0A454CRH9_VIBHA</name>
<proteinExistence type="predicted"/>